<organism evidence="9 10">
    <name type="scientific">Crucibulum laeve</name>
    <dbReference type="NCBI Taxonomy" id="68775"/>
    <lineage>
        <taxon>Eukaryota</taxon>
        <taxon>Fungi</taxon>
        <taxon>Dikarya</taxon>
        <taxon>Basidiomycota</taxon>
        <taxon>Agaricomycotina</taxon>
        <taxon>Agaricomycetes</taxon>
        <taxon>Agaricomycetidae</taxon>
        <taxon>Agaricales</taxon>
        <taxon>Agaricineae</taxon>
        <taxon>Nidulariaceae</taxon>
        <taxon>Crucibulum</taxon>
    </lineage>
</organism>
<sequence length="558" mass="57025">MPRPQSLTRTPPPTSAPPAPAPSSAAAAAAATTTNSNLPAATAPSTTTNPSPFAVQQQSASTKTANANGKASPMSKPAQPKGTGAGTAHTTSTGGTCPGDGRCDGTGGTSACSGCPTYNNALALSSRIAEAEDAPAAPAAPATQQPGSPKPAADHSSPAAVGNDSDASVSGPTGPQGRKVRAAVGALSCANCGTSTTPLWRRDDVGNNICNACGLYFKLHGTHRPNSMKKTVIKRRKRVPAAPGVNTSPTSGRMSDQAAAEALVAVGRLAAGGGQNGDESDPEAEQPRKKRARRGKAGGRASAAADKDDEDVVMDGGEESEGREQPLRKRPSAANGWAEGGRSASPQHRAPSRAQEYGTFPAGMHGGFDLPSLAATLNGAAAAGAAFLGGAQPSYIRSGSNAPSRTHSPLGPGAMGGPAGHMLPPPHGFPYLPGPSGEVPMFLPMMGIPTLHDLERHYYELSQEKRRIEEMAERTDRMLAGMKRGIDEMRAVAQQIPQQQQQQQDQQQQPPQQQPPSQAPPTSSSPAPGASAAVPLARSSADRDRSSVWPVEPAASRE</sequence>
<feature type="region of interest" description="Disordered" evidence="7">
    <location>
        <begin position="494"/>
        <end position="558"/>
    </location>
</feature>
<feature type="compositionally biased region" description="Low complexity" evidence="7">
    <location>
        <begin position="86"/>
        <end position="95"/>
    </location>
</feature>
<dbReference type="CDD" id="cd00202">
    <property type="entry name" value="ZnF_GATA"/>
    <property type="match status" value="1"/>
</dbReference>
<evidence type="ECO:0000256" key="3">
    <source>
        <dbReference type="ARBA" id="ARBA00022771"/>
    </source>
</evidence>
<comment type="subcellular location">
    <subcellularLocation>
        <location evidence="1">Nucleus</location>
    </subcellularLocation>
</comment>
<gene>
    <name evidence="9" type="ORF">BDQ12DRAFT_61720</name>
</gene>
<evidence type="ECO:0000256" key="2">
    <source>
        <dbReference type="ARBA" id="ARBA00022723"/>
    </source>
</evidence>
<accession>A0A5C3M4P0</accession>
<feature type="region of interest" description="Disordered" evidence="7">
    <location>
        <begin position="271"/>
        <end position="352"/>
    </location>
</feature>
<dbReference type="FunFam" id="3.30.50.10:FF:000007">
    <property type="entry name" value="Nitrogen regulatory AreA, N-terminal"/>
    <property type="match status" value="1"/>
</dbReference>
<dbReference type="SMART" id="SM00401">
    <property type="entry name" value="ZnF_GATA"/>
    <property type="match status" value="1"/>
</dbReference>
<dbReference type="STRING" id="68775.A0A5C3M4P0"/>
<dbReference type="GO" id="GO:0000981">
    <property type="term" value="F:DNA-binding transcription factor activity, RNA polymerase II-specific"/>
    <property type="evidence" value="ECO:0007669"/>
    <property type="project" value="TreeGrafter"/>
</dbReference>
<dbReference type="PRINTS" id="PR00619">
    <property type="entry name" value="GATAZNFINGER"/>
</dbReference>
<feature type="region of interest" description="Disordered" evidence="7">
    <location>
        <begin position="398"/>
        <end position="421"/>
    </location>
</feature>
<feature type="region of interest" description="Disordered" evidence="7">
    <location>
        <begin position="1"/>
        <end position="98"/>
    </location>
</feature>
<dbReference type="PANTHER" id="PTHR10071">
    <property type="entry name" value="TRANSCRIPTION FACTOR GATA FAMILY MEMBER"/>
    <property type="match status" value="1"/>
</dbReference>
<dbReference type="GO" id="GO:0000978">
    <property type="term" value="F:RNA polymerase II cis-regulatory region sequence-specific DNA binding"/>
    <property type="evidence" value="ECO:0007669"/>
    <property type="project" value="TreeGrafter"/>
</dbReference>
<evidence type="ECO:0000256" key="4">
    <source>
        <dbReference type="ARBA" id="ARBA00022833"/>
    </source>
</evidence>
<evidence type="ECO:0000259" key="8">
    <source>
        <dbReference type="PROSITE" id="PS50114"/>
    </source>
</evidence>
<feature type="compositionally biased region" description="Low complexity" evidence="7">
    <location>
        <begin position="22"/>
        <end position="54"/>
    </location>
</feature>
<feature type="compositionally biased region" description="Basic residues" evidence="7">
    <location>
        <begin position="288"/>
        <end position="297"/>
    </location>
</feature>
<keyword evidence="4" id="KW-0862">Zinc</keyword>
<feature type="domain" description="GATA-type" evidence="8">
    <location>
        <begin position="183"/>
        <end position="236"/>
    </location>
</feature>
<dbReference type="Pfam" id="PF00320">
    <property type="entry name" value="GATA"/>
    <property type="match status" value="1"/>
</dbReference>
<proteinExistence type="predicted"/>
<feature type="compositionally biased region" description="Pro residues" evidence="7">
    <location>
        <begin position="10"/>
        <end position="21"/>
    </location>
</feature>
<dbReference type="EMBL" id="ML213599">
    <property type="protein sequence ID" value="TFK39585.1"/>
    <property type="molecule type" value="Genomic_DNA"/>
</dbReference>
<protein>
    <recommendedName>
        <fullName evidence="8">GATA-type domain-containing protein</fullName>
    </recommendedName>
</protein>
<feature type="compositionally biased region" description="Polar residues" evidence="7">
    <location>
        <begin position="245"/>
        <end position="254"/>
    </location>
</feature>
<evidence type="ECO:0000256" key="7">
    <source>
        <dbReference type="SAM" id="MobiDB-lite"/>
    </source>
</evidence>
<dbReference type="GO" id="GO:0005634">
    <property type="term" value="C:nucleus"/>
    <property type="evidence" value="ECO:0007669"/>
    <property type="project" value="UniProtKB-SubCell"/>
</dbReference>
<keyword evidence="3 6" id="KW-0863">Zinc-finger</keyword>
<dbReference type="GO" id="GO:0000122">
    <property type="term" value="P:negative regulation of transcription by RNA polymerase II"/>
    <property type="evidence" value="ECO:0007669"/>
    <property type="project" value="TreeGrafter"/>
</dbReference>
<feature type="compositionally biased region" description="Polar residues" evidence="7">
    <location>
        <begin position="55"/>
        <end position="69"/>
    </location>
</feature>
<feature type="compositionally biased region" description="Low complexity" evidence="7">
    <location>
        <begin position="520"/>
        <end position="539"/>
    </location>
</feature>
<dbReference type="InterPro" id="IPR013088">
    <property type="entry name" value="Znf_NHR/GATA"/>
</dbReference>
<evidence type="ECO:0000256" key="6">
    <source>
        <dbReference type="PROSITE-ProRule" id="PRU00094"/>
    </source>
</evidence>
<dbReference type="InterPro" id="IPR000679">
    <property type="entry name" value="Znf_GATA"/>
</dbReference>
<evidence type="ECO:0000256" key="5">
    <source>
        <dbReference type="ARBA" id="ARBA00023242"/>
    </source>
</evidence>
<dbReference type="AlphaFoldDB" id="A0A5C3M4P0"/>
<keyword evidence="2" id="KW-0479">Metal-binding</keyword>
<name>A0A5C3M4P0_9AGAR</name>
<dbReference type="GO" id="GO:0045944">
    <property type="term" value="P:positive regulation of transcription by RNA polymerase II"/>
    <property type="evidence" value="ECO:0007669"/>
    <property type="project" value="TreeGrafter"/>
</dbReference>
<dbReference type="OrthoDB" id="515401at2759"/>
<keyword evidence="5" id="KW-0539">Nucleus</keyword>
<feature type="compositionally biased region" description="Acidic residues" evidence="7">
    <location>
        <begin position="307"/>
        <end position="319"/>
    </location>
</feature>
<dbReference type="PROSITE" id="PS50114">
    <property type="entry name" value="GATA_ZN_FINGER_2"/>
    <property type="match status" value="1"/>
</dbReference>
<keyword evidence="10" id="KW-1185">Reference proteome</keyword>
<dbReference type="Proteomes" id="UP000308652">
    <property type="component" value="Unassembled WGS sequence"/>
</dbReference>
<dbReference type="Gene3D" id="3.30.50.10">
    <property type="entry name" value="Erythroid Transcription Factor GATA-1, subunit A"/>
    <property type="match status" value="1"/>
</dbReference>
<evidence type="ECO:0000313" key="10">
    <source>
        <dbReference type="Proteomes" id="UP000308652"/>
    </source>
</evidence>
<dbReference type="SUPFAM" id="SSF57716">
    <property type="entry name" value="Glucocorticoid receptor-like (DNA-binding domain)"/>
    <property type="match status" value="1"/>
</dbReference>
<reference evidence="9 10" key="1">
    <citation type="journal article" date="2019" name="Nat. Ecol. Evol.">
        <title>Megaphylogeny resolves global patterns of mushroom evolution.</title>
        <authorList>
            <person name="Varga T."/>
            <person name="Krizsan K."/>
            <person name="Foldi C."/>
            <person name="Dima B."/>
            <person name="Sanchez-Garcia M."/>
            <person name="Sanchez-Ramirez S."/>
            <person name="Szollosi G.J."/>
            <person name="Szarkandi J.G."/>
            <person name="Papp V."/>
            <person name="Albert L."/>
            <person name="Andreopoulos W."/>
            <person name="Angelini C."/>
            <person name="Antonin V."/>
            <person name="Barry K.W."/>
            <person name="Bougher N.L."/>
            <person name="Buchanan P."/>
            <person name="Buyck B."/>
            <person name="Bense V."/>
            <person name="Catcheside P."/>
            <person name="Chovatia M."/>
            <person name="Cooper J."/>
            <person name="Damon W."/>
            <person name="Desjardin D."/>
            <person name="Finy P."/>
            <person name="Geml J."/>
            <person name="Haridas S."/>
            <person name="Hughes K."/>
            <person name="Justo A."/>
            <person name="Karasinski D."/>
            <person name="Kautmanova I."/>
            <person name="Kiss B."/>
            <person name="Kocsube S."/>
            <person name="Kotiranta H."/>
            <person name="LaButti K.M."/>
            <person name="Lechner B.E."/>
            <person name="Liimatainen K."/>
            <person name="Lipzen A."/>
            <person name="Lukacs Z."/>
            <person name="Mihaltcheva S."/>
            <person name="Morgado L.N."/>
            <person name="Niskanen T."/>
            <person name="Noordeloos M.E."/>
            <person name="Ohm R.A."/>
            <person name="Ortiz-Santana B."/>
            <person name="Ovrebo C."/>
            <person name="Racz N."/>
            <person name="Riley R."/>
            <person name="Savchenko A."/>
            <person name="Shiryaev A."/>
            <person name="Soop K."/>
            <person name="Spirin V."/>
            <person name="Szebenyi C."/>
            <person name="Tomsovsky M."/>
            <person name="Tulloss R.E."/>
            <person name="Uehling J."/>
            <person name="Grigoriev I.V."/>
            <person name="Vagvolgyi C."/>
            <person name="Papp T."/>
            <person name="Martin F.M."/>
            <person name="Miettinen O."/>
            <person name="Hibbett D.S."/>
            <person name="Nagy L.G."/>
        </authorList>
    </citation>
    <scope>NUCLEOTIDE SEQUENCE [LARGE SCALE GENOMIC DNA]</scope>
    <source>
        <strain evidence="9 10">CBS 166.37</strain>
    </source>
</reference>
<feature type="region of interest" description="Disordered" evidence="7">
    <location>
        <begin position="235"/>
        <end position="256"/>
    </location>
</feature>
<evidence type="ECO:0000256" key="1">
    <source>
        <dbReference type="ARBA" id="ARBA00004123"/>
    </source>
</evidence>
<dbReference type="InterPro" id="IPR039355">
    <property type="entry name" value="Transcription_factor_GATA"/>
</dbReference>
<dbReference type="PROSITE" id="PS00344">
    <property type="entry name" value="GATA_ZN_FINGER_1"/>
    <property type="match status" value="1"/>
</dbReference>
<dbReference type="GO" id="GO:0008270">
    <property type="term" value="F:zinc ion binding"/>
    <property type="evidence" value="ECO:0007669"/>
    <property type="project" value="UniProtKB-KW"/>
</dbReference>
<evidence type="ECO:0000313" key="9">
    <source>
        <dbReference type="EMBL" id="TFK39585.1"/>
    </source>
</evidence>
<feature type="compositionally biased region" description="Polar residues" evidence="7">
    <location>
        <begin position="398"/>
        <end position="407"/>
    </location>
</feature>
<feature type="compositionally biased region" description="Low complexity" evidence="7">
    <location>
        <begin position="494"/>
        <end position="511"/>
    </location>
</feature>
<dbReference type="PANTHER" id="PTHR10071:SF281">
    <property type="entry name" value="BOX A-BINDING FACTOR-RELATED"/>
    <property type="match status" value="1"/>
</dbReference>
<feature type="region of interest" description="Disordered" evidence="7">
    <location>
        <begin position="132"/>
        <end position="179"/>
    </location>
</feature>